<keyword evidence="2" id="KW-1185">Reference proteome</keyword>
<reference evidence="1 2" key="1">
    <citation type="journal article" date="2021" name="Hortic Res">
        <title>High-quality reference genome and annotation aids understanding of berry development for evergreen blueberry (Vaccinium darrowii).</title>
        <authorList>
            <person name="Yu J."/>
            <person name="Hulse-Kemp A.M."/>
            <person name="Babiker E."/>
            <person name="Staton M."/>
        </authorList>
    </citation>
    <scope>NUCLEOTIDE SEQUENCE [LARGE SCALE GENOMIC DNA]</scope>
    <source>
        <strain evidence="2">cv. NJ 8807/NJ 8810</strain>
        <tissue evidence="1">Young leaf</tissue>
    </source>
</reference>
<protein>
    <submittedName>
        <fullName evidence="1">Uncharacterized protein</fullName>
    </submittedName>
</protein>
<organism evidence="1 2">
    <name type="scientific">Vaccinium darrowii</name>
    <dbReference type="NCBI Taxonomy" id="229202"/>
    <lineage>
        <taxon>Eukaryota</taxon>
        <taxon>Viridiplantae</taxon>
        <taxon>Streptophyta</taxon>
        <taxon>Embryophyta</taxon>
        <taxon>Tracheophyta</taxon>
        <taxon>Spermatophyta</taxon>
        <taxon>Magnoliopsida</taxon>
        <taxon>eudicotyledons</taxon>
        <taxon>Gunneridae</taxon>
        <taxon>Pentapetalae</taxon>
        <taxon>asterids</taxon>
        <taxon>Ericales</taxon>
        <taxon>Ericaceae</taxon>
        <taxon>Vaccinioideae</taxon>
        <taxon>Vaccinieae</taxon>
        <taxon>Vaccinium</taxon>
    </lineage>
</organism>
<gene>
    <name evidence="1" type="ORF">Vadar_028188</name>
</gene>
<evidence type="ECO:0000313" key="1">
    <source>
        <dbReference type="EMBL" id="KAH7835635.1"/>
    </source>
</evidence>
<comment type="caution">
    <text evidence="1">The sequence shown here is derived from an EMBL/GenBank/DDBJ whole genome shotgun (WGS) entry which is preliminary data.</text>
</comment>
<sequence>MEKTYYHSQKSASFVGRHARKKSDFATSPKTSDVSSAIDIYGDTAWRETVENVDDHNADEISLLIDQFATTLSSIDNKSDPPEVPNYVETFSKIIESKIVKYYSADGENKFGKTEEEDSFFLESVLRVGKLTTAFGDFPAGCNAAPSLDRVSVVLQRAMAFLEEEFRDLLEGSRDLKEEESGRSVLHEPERDKGGEQEFPGYSAEAVARMGRVATAMVASGYATECCQVYSVARRNAFTEALRCTEFDTVPIEEIQKMQREQLEGDISKWINTVKRCATVLFPCERSLCDAVFSQNETISAGLFSNLAQAVIIQLLNFVDAVVLTQQSAEKLFKYLDMYEALRDLILSIDRTCADEESSGELRSELTAARDRIGEAAVYLFFDLENSIKGDASKTPVPGGAIHPLTRYVMNYLEYAGVYKDTLEQIFQTNHILAQSLSSTKSDKSNDREIKNQNPNKPALQFSIQFITAVELLDENLNAKSRLYRDPSLRYIFLMNNGRYILQKIKGSTEILQLVGDTWYRMRSTVVRQYHKNYQRETWGRLLQCIGHDGCQVNGKVYKPVVKEKFKNFNLMFEEIHKTQSTWVVNDSQLQSELRVSISGVVIPAYRSFLGRFRQYLESGKQAEKYIKYQSEDIELMIEGLFDGNPNSMGRRRT</sequence>
<dbReference type="EMBL" id="CM037152">
    <property type="protein sequence ID" value="KAH7835635.1"/>
    <property type="molecule type" value="Genomic_DNA"/>
</dbReference>
<name>A0ACB7X577_9ERIC</name>
<evidence type="ECO:0000313" key="2">
    <source>
        <dbReference type="Proteomes" id="UP000828048"/>
    </source>
</evidence>
<dbReference type="Proteomes" id="UP000828048">
    <property type="component" value="Chromosome 2"/>
</dbReference>
<accession>A0ACB7X577</accession>
<proteinExistence type="predicted"/>